<accession>A0A7R9CEB2</accession>
<feature type="region of interest" description="Disordered" evidence="2">
    <location>
        <begin position="127"/>
        <end position="194"/>
    </location>
</feature>
<dbReference type="PROSITE" id="PS50106">
    <property type="entry name" value="PDZ"/>
    <property type="match status" value="1"/>
</dbReference>
<dbReference type="GO" id="GO:0016324">
    <property type="term" value="C:apical plasma membrane"/>
    <property type="evidence" value="ECO:0007669"/>
    <property type="project" value="TreeGrafter"/>
</dbReference>
<sequence length="394" mass="42991">MSNGLNTDAPVARLCHIIQLEDFDGYGFNLHAEKGKPGQFIGKVDEGSPAEAAGLKLGDRIIEVNGVNIANDNHRQVVQRIKSKQNETELLVVDSEADTYFKSNNLTIHSGLPDILHLTTPITASTKIDSNEDKRGENSEDTQSQKSVKSVASADHEVLAMDNSAATTPSSERKHSPAYSPANSPEPQADSADECRMEPLARGVYRSSSGRTNLDHPESTIRVLCGLSPKMAWSHTYSSMFAKRVVTCYDLDCINIEDICNELAPQHVTEGATPSLKSLPPPVPPRSPPRGTPPNSPWGPKLCATIIEPFYPAFGTLEVGMSGGTGEATKTLPSMETSHSNIDDVSIEQNHHNSSLNLNMTAKELRAQLASRKKYDPKKESMDFKKKYDIVQKL</sequence>
<dbReference type="EMBL" id="OC317077">
    <property type="protein sequence ID" value="CAD7394839.1"/>
    <property type="molecule type" value="Genomic_DNA"/>
</dbReference>
<feature type="domain" description="PDZ" evidence="3">
    <location>
        <begin position="26"/>
        <end position="96"/>
    </location>
</feature>
<feature type="compositionally biased region" description="Pro residues" evidence="2">
    <location>
        <begin position="279"/>
        <end position="297"/>
    </location>
</feature>
<dbReference type="PANTHER" id="PTHR14191:SF28">
    <property type="entry name" value="GH04176P-RELATED"/>
    <property type="match status" value="1"/>
</dbReference>
<dbReference type="GO" id="GO:0072659">
    <property type="term" value="P:protein localization to plasma membrane"/>
    <property type="evidence" value="ECO:0007669"/>
    <property type="project" value="TreeGrafter"/>
</dbReference>
<protein>
    <recommendedName>
        <fullName evidence="3">PDZ domain-containing protein</fullName>
    </recommendedName>
</protein>
<reference evidence="4" key="1">
    <citation type="submission" date="2020-11" db="EMBL/GenBank/DDBJ databases">
        <authorList>
            <person name="Tran Van P."/>
        </authorList>
    </citation>
    <scope>NUCLEOTIDE SEQUENCE</scope>
</reference>
<dbReference type="Pfam" id="PF00595">
    <property type="entry name" value="PDZ"/>
    <property type="match status" value="1"/>
</dbReference>
<gene>
    <name evidence="4" type="ORF">TCEB3V08_LOCUS2743</name>
</gene>
<evidence type="ECO:0000256" key="2">
    <source>
        <dbReference type="SAM" id="MobiDB-lite"/>
    </source>
</evidence>
<dbReference type="Gene3D" id="2.30.42.10">
    <property type="match status" value="1"/>
</dbReference>
<dbReference type="InterPro" id="IPR051067">
    <property type="entry name" value="NHER"/>
</dbReference>
<proteinExistence type="predicted"/>
<feature type="compositionally biased region" description="Basic and acidic residues" evidence="2">
    <location>
        <begin position="129"/>
        <end position="138"/>
    </location>
</feature>
<dbReference type="PANTHER" id="PTHR14191">
    <property type="entry name" value="PDZ DOMAIN CONTAINING PROTEIN"/>
    <property type="match status" value="1"/>
</dbReference>
<evidence type="ECO:0000256" key="1">
    <source>
        <dbReference type="ARBA" id="ARBA00022737"/>
    </source>
</evidence>
<dbReference type="InterPro" id="IPR001478">
    <property type="entry name" value="PDZ"/>
</dbReference>
<evidence type="ECO:0000313" key="4">
    <source>
        <dbReference type="EMBL" id="CAD7394839.1"/>
    </source>
</evidence>
<dbReference type="InterPro" id="IPR036034">
    <property type="entry name" value="PDZ_sf"/>
</dbReference>
<name>A0A7R9CEB2_TIMCR</name>
<dbReference type="AlphaFoldDB" id="A0A7R9CEB2"/>
<feature type="compositionally biased region" description="Polar residues" evidence="2">
    <location>
        <begin position="141"/>
        <end position="150"/>
    </location>
</feature>
<feature type="region of interest" description="Disordered" evidence="2">
    <location>
        <begin position="271"/>
        <end position="298"/>
    </location>
</feature>
<dbReference type="SUPFAM" id="SSF50156">
    <property type="entry name" value="PDZ domain-like"/>
    <property type="match status" value="1"/>
</dbReference>
<organism evidence="4">
    <name type="scientific">Timema cristinae</name>
    <name type="common">Walking stick</name>
    <dbReference type="NCBI Taxonomy" id="61476"/>
    <lineage>
        <taxon>Eukaryota</taxon>
        <taxon>Metazoa</taxon>
        <taxon>Ecdysozoa</taxon>
        <taxon>Arthropoda</taxon>
        <taxon>Hexapoda</taxon>
        <taxon>Insecta</taxon>
        <taxon>Pterygota</taxon>
        <taxon>Neoptera</taxon>
        <taxon>Polyneoptera</taxon>
        <taxon>Phasmatodea</taxon>
        <taxon>Timematodea</taxon>
        <taxon>Timematoidea</taxon>
        <taxon>Timematidae</taxon>
        <taxon>Timema</taxon>
    </lineage>
</organism>
<dbReference type="SMART" id="SM00228">
    <property type="entry name" value="PDZ"/>
    <property type="match status" value="1"/>
</dbReference>
<keyword evidence="1" id="KW-0677">Repeat</keyword>
<dbReference type="GO" id="GO:0043495">
    <property type="term" value="F:protein-membrane adaptor activity"/>
    <property type="evidence" value="ECO:0007669"/>
    <property type="project" value="TreeGrafter"/>
</dbReference>
<dbReference type="CDD" id="cd06768">
    <property type="entry name" value="PDZ_NHERF-like"/>
    <property type="match status" value="1"/>
</dbReference>
<evidence type="ECO:0000259" key="3">
    <source>
        <dbReference type="PROSITE" id="PS50106"/>
    </source>
</evidence>